<evidence type="ECO:0000313" key="3">
    <source>
        <dbReference type="Proteomes" id="UP000499080"/>
    </source>
</evidence>
<protein>
    <submittedName>
        <fullName evidence="2">Uncharacterized protein</fullName>
    </submittedName>
</protein>
<dbReference type="Proteomes" id="UP000499080">
    <property type="component" value="Unassembled WGS sequence"/>
</dbReference>
<dbReference type="EMBL" id="BGPR01004308">
    <property type="protein sequence ID" value="GBM98275.1"/>
    <property type="molecule type" value="Genomic_DNA"/>
</dbReference>
<evidence type="ECO:0000313" key="2">
    <source>
        <dbReference type="EMBL" id="GBM98275.1"/>
    </source>
</evidence>
<keyword evidence="1" id="KW-1133">Transmembrane helix</keyword>
<keyword evidence="1" id="KW-0812">Transmembrane</keyword>
<dbReference type="AlphaFoldDB" id="A0A4Y2K992"/>
<feature type="transmembrane region" description="Helical" evidence="1">
    <location>
        <begin position="37"/>
        <end position="55"/>
    </location>
</feature>
<name>A0A4Y2K992_ARAVE</name>
<organism evidence="2 3">
    <name type="scientific">Araneus ventricosus</name>
    <name type="common">Orbweaver spider</name>
    <name type="synonym">Epeira ventricosa</name>
    <dbReference type="NCBI Taxonomy" id="182803"/>
    <lineage>
        <taxon>Eukaryota</taxon>
        <taxon>Metazoa</taxon>
        <taxon>Ecdysozoa</taxon>
        <taxon>Arthropoda</taxon>
        <taxon>Chelicerata</taxon>
        <taxon>Arachnida</taxon>
        <taxon>Araneae</taxon>
        <taxon>Araneomorphae</taxon>
        <taxon>Entelegynae</taxon>
        <taxon>Araneoidea</taxon>
        <taxon>Araneidae</taxon>
        <taxon>Araneus</taxon>
    </lineage>
</organism>
<evidence type="ECO:0000256" key="1">
    <source>
        <dbReference type="SAM" id="Phobius"/>
    </source>
</evidence>
<keyword evidence="3" id="KW-1185">Reference proteome</keyword>
<comment type="caution">
    <text evidence="2">The sequence shown here is derived from an EMBL/GenBank/DDBJ whole genome shotgun (WGS) entry which is preliminary data.</text>
</comment>
<reference evidence="2 3" key="1">
    <citation type="journal article" date="2019" name="Sci. Rep.">
        <title>Orb-weaving spider Araneus ventricosus genome elucidates the spidroin gene catalogue.</title>
        <authorList>
            <person name="Kono N."/>
            <person name="Nakamura H."/>
            <person name="Ohtoshi R."/>
            <person name="Moran D.A.P."/>
            <person name="Shinohara A."/>
            <person name="Yoshida Y."/>
            <person name="Fujiwara M."/>
            <person name="Mori M."/>
            <person name="Tomita M."/>
            <person name="Arakawa K."/>
        </authorList>
    </citation>
    <scope>NUCLEOTIDE SEQUENCE [LARGE SCALE GENOMIC DNA]</scope>
</reference>
<gene>
    <name evidence="2" type="ORF">AVEN_168800_1</name>
</gene>
<accession>A0A4Y2K992</accession>
<sequence>MLRDGLEISFWKSSFRDPCVAVLAGGKRRRAGGLFDLWALCVSAMFAYVGGRGLWRMRPHHAWMFCSLEAQGCSGRLDACLCCVLVDFSALV</sequence>
<proteinExistence type="predicted"/>
<keyword evidence="1" id="KW-0472">Membrane</keyword>